<dbReference type="SUPFAM" id="SSF51735">
    <property type="entry name" value="NAD(P)-binding Rossmann-fold domains"/>
    <property type="match status" value="1"/>
</dbReference>
<dbReference type="Gene3D" id="3.40.50.720">
    <property type="entry name" value="NAD(P)-binding Rossmann-like Domain"/>
    <property type="match status" value="1"/>
</dbReference>
<dbReference type="InterPro" id="IPR036291">
    <property type="entry name" value="NAD(P)-bd_dom_sf"/>
</dbReference>
<reference evidence="3" key="1">
    <citation type="submission" date="2019-08" db="EMBL/GenBank/DDBJ databases">
        <authorList>
            <person name="Kucharzyk K."/>
            <person name="Murdoch R.W."/>
            <person name="Higgins S."/>
            <person name="Loffler F."/>
        </authorList>
    </citation>
    <scope>NUCLEOTIDE SEQUENCE</scope>
</reference>
<dbReference type="InterPro" id="IPR015814">
    <property type="entry name" value="Pgluconate_DH_NAD-bd_C"/>
</dbReference>
<comment type="caution">
    <text evidence="3">The sequence shown here is derived from an EMBL/GenBank/DDBJ whole genome shotgun (WGS) entry which is preliminary data.</text>
</comment>
<dbReference type="InterPro" id="IPR008927">
    <property type="entry name" value="6-PGluconate_DH-like_C_sf"/>
</dbReference>
<dbReference type="InterPro" id="IPR013328">
    <property type="entry name" value="6PGD_dom2"/>
</dbReference>
<accession>A0A644Y3D0</accession>
<feature type="domain" description="Phosphogluconate dehydrogenase NAD-binding putative C-terminal" evidence="2">
    <location>
        <begin position="189"/>
        <end position="255"/>
    </location>
</feature>
<proteinExistence type="predicted"/>
<dbReference type="Pfam" id="PF03446">
    <property type="entry name" value="NAD_binding_2"/>
    <property type="match status" value="1"/>
</dbReference>
<dbReference type="SUPFAM" id="SSF48179">
    <property type="entry name" value="6-phosphogluconate dehydrogenase C-terminal domain-like"/>
    <property type="match status" value="1"/>
</dbReference>
<dbReference type="Gene3D" id="1.10.1040.10">
    <property type="entry name" value="N-(1-d-carboxylethyl)-l-norvaline Dehydrogenase, domain 2"/>
    <property type="match status" value="1"/>
</dbReference>
<name>A0A644Y3D0_9ZZZZ</name>
<gene>
    <name evidence="3" type="ORF">SDC9_69105</name>
</gene>
<evidence type="ECO:0000313" key="3">
    <source>
        <dbReference type="EMBL" id="MPM22647.1"/>
    </source>
</evidence>
<sequence>MVIAFIGLGEVGTAYSTGMAKNGATVKGYDLKFETEGMAQFQPCKDAGVQLVSSPKELIDGADIVIAVTSCIQAMETAQMYKPYLKKSQRYVELNSAVPELEAEVEKFLGDSCTFVDGATLSSPSQFGVATPVAMSGPAGEETAKDLNSYGMNIRYLGDKNGQASAFKVIRSVFTKGLESVLIECICAARYYGVAEDVYASIVSFLADEPTAVTLSLMIQTDVLHAKRRGDEICEIRDMLENAGLDNTMSAAATKKLYMLSDLGLRQEFGGKKAPDMYSAVDAMLKKMGK</sequence>
<evidence type="ECO:0000259" key="2">
    <source>
        <dbReference type="Pfam" id="PF09130"/>
    </source>
</evidence>
<evidence type="ECO:0000259" key="1">
    <source>
        <dbReference type="Pfam" id="PF03446"/>
    </source>
</evidence>
<organism evidence="3">
    <name type="scientific">bioreactor metagenome</name>
    <dbReference type="NCBI Taxonomy" id="1076179"/>
    <lineage>
        <taxon>unclassified sequences</taxon>
        <taxon>metagenomes</taxon>
        <taxon>ecological metagenomes</taxon>
    </lineage>
</organism>
<dbReference type="GO" id="GO:0050661">
    <property type="term" value="F:NADP binding"/>
    <property type="evidence" value="ECO:0007669"/>
    <property type="project" value="InterPro"/>
</dbReference>
<feature type="domain" description="6-phosphogluconate dehydrogenase NADP-binding" evidence="1">
    <location>
        <begin position="3"/>
        <end position="109"/>
    </location>
</feature>
<dbReference type="EMBL" id="VSSQ01003854">
    <property type="protein sequence ID" value="MPM22647.1"/>
    <property type="molecule type" value="Genomic_DNA"/>
</dbReference>
<dbReference type="Pfam" id="PF09130">
    <property type="entry name" value="DUF1932"/>
    <property type="match status" value="1"/>
</dbReference>
<dbReference type="InterPro" id="IPR006115">
    <property type="entry name" value="6PGDH_NADP-bd"/>
</dbReference>
<protein>
    <submittedName>
        <fullName evidence="3">Uncharacterized protein</fullName>
    </submittedName>
</protein>
<dbReference type="AlphaFoldDB" id="A0A644Y3D0"/>